<dbReference type="EMBL" id="JYJB01000008">
    <property type="protein sequence ID" value="KJL48016.1"/>
    <property type="molecule type" value="Genomic_DNA"/>
</dbReference>
<sequence>MSAGIDIGYGGAISVDPEALRAVAARMAGLGGDFGEACAAIRLAHQLVVDTAGLSEKVDTVALWASGDVVEQLQADCESAVVGTRLMADVYEYTELKAEADALALSDRAAADALYLRMEALAEADPRVAEMSTMLVQGWKDDRFEGLDSQFVPGGLGVLFGAAGLFGAKGGLGKVWPGMRLTGVPDPVRVQPVQTSSPTAAPAGIPDAFRRMPQTPGAQVAVEKYTMADGTTKYVAYVKGTQIKGTQFAGFGGSQPWDMKSNVELYSGKKSASYQATLDALEAAGARPGDEVDIVAHSQSGMIAAHLSMESEFDVHVQITAGSPVEPTVDDDQTLVQFRHTDDVVSSLAGGGSPGASGSPDSFTVTRVGDPLPGLQDVLLDTHMLDSYIETAEMAEQSGDPRVESLDDFWSGLNEAVEIERTEYQAERSG</sequence>
<gene>
    <name evidence="1" type="ORF">RS84_01645</name>
</gene>
<dbReference type="STRING" id="273678.RS84_01645"/>
<protein>
    <recommendedName>
        <fullName evidence="3">Alpha/beta hydrolase</fullName>
    </recommendedName>
</protein>
<evidence type="ECO:0000313" key="1">
    <source>
        <dbReference type="EMBL" id="KJL48016.1"/>
    </source>
</evidence>
<accession>A0A0M2HMT3</accession>
<organism evidence="1 2">
    <name type="scientific">Microbacterium hydrocarbonoxydans</name>
    <dbReference type="NCBI Taxonomy" id="273678"/>
    <lineage>
        <taxon>Bacteria</taxon>
        <taxon>Bacillati</taxon>
        <taxon>Actinomycetota</taxon>
        <taxon>Actinomycetes</taxon>
        <taxon>Micrococcales</taxon>
        <taxon>Microbacteriaceae</taxon>
        <taxon>Microbacterium</taxon>
    </lineage>
</organism>
<name>A0A0M2HMT3_9MICO</name>
<evidence type="ECO:0008006" key="3">
    <source>
        <dbReference type="Google" id="ProtNLM"/>
    </source>
</evidence>
<keyword evidence="2" id="KW-1185">Reference proteome</keyword>
<dbReference type="AlphaFoldDB" id="A0A0M2HMT3"/>
<dbReference type="RefSeq" id="WP_045257269.1">
    <property type="nucleotide sequence ID" value="NZ_CP158847.1"/>
</dbReference>
<evidence type="ECO:0000313" key="2">
    <source>
        <dbReference type="Proteomes" id="UP000033900"/>
    </source>
</evidence>
<reference evidence="1 2" key="1">
    <citation type="submission" date="2015-02" db="EMBL/GenBank/DDBJ databases">
        <title>Draft genome sequences of ten Microbacterium spp. with emphasis on heavy metal contaminated environments.</title>
        <authorList>
            <person name="Corretto E."/>
        </authorList>
    </citation>
    <scope>NUCLEOTIDE SEQUENCE [LARGE SCALE GENOMIC DNA]</scope>
    <source>
        <strain evidence="1 2">SA35</strain>
    </source>
</reference>
<dbReference type="Proteomes" id="UP000033900">
    <property type="component" value="Unassembled WGS sequence"/>
</dbReference>
<proteinExistence type="predicted"/>
<dbReference type="OrthoDB" id="4790882at2"/>
<dbReference type="PATRIC" id="fig|273678.4.peg.1644"/>
<comment type="caution">
    <text evidence="1">The sequence shown here is derived from an EMBL/GenBank/DDBJ whole genome shotgun (WGS) entry which is preliminary data.</text>
</comment>